<feature type="compositionally biased region" description="Low complexity" evidence="1">
    <location>
        <begin position="194"/>
        <end position="212"/>
    </location>
</feature>
<evidence type="ECO:0000313" key="3">
    <source>
        <dbReference type="Proteomes" id="UP000242287"/>
    </source>
</evidence>
<protein>
    <submittedName>
        <fullName evidence="2">Uncharacterized protein</fullName>
    </submittedName>
</protein>
<feature type="compositionally biased region" description="Polar residues" evidence="1">
    <location>
        <begin position="504"/>
        <end position="517"/>
    </location>
</feature>
<dbReference type="STRING" id="703135.A0A2A9NUI0"/>
<dbReference type="AlphaFoldDB" id="A0A2A9NUI0"/>
<feature type="compositionally biased region" description="Polar residues" evidence="1">
    <location>
        <begin position="414"/>
        <end position="459"/>
    </location>
</feature>
<gene>
    <name evidence="2" type="ORF">AMATHDRAFT_46710</name>
</gene>
<feature type="compositionally biased region" description="Basic and acidic residues" evidence="1">
    <location>
        <begin position="359"/>
        <end position="378"/>
    </location>
</feature>
<feature type="compositionally biased region" description="Polar residues" evidence="1">
    <location>
        <begin position="381"/>
        <end position="401"/>
    </location>
</feature>
<proteinExistence type="predicted"/>
<dbReference type="OrthoDB" id="3357341at2759"/>
<accession>A0A2A9NUI0</accession>
<name>A0A2A9NUI0_9AGAR</name>
<keyword evidence="3" id="KW-1185">Reference proteome</keyword>
<reference evidence="2 3" key="1">
    <citation type="submission" date="2014-02" db="EMBL/GenBank/DDBJ databases">
        <title>Transposable element dynamics among asymbiotic and ectomycorrhizal Amanita fungi.</title>
        <authorList>
            <consortium name="DOE Joint Genome Institute"/>
            <person name="Hess J."/>
            <person name="Skrede I."/>
            <person name="Wolfe B."/>
            <person name="LaButti K."/>
            <person name="Ohm R.A."/>
            <person name="Grigoriev I.V."/>
            <person name="Pringle A."/>
        </authorList>
    </citation>
    <scope>NUCLEOTIDE SEQUENCE [LARGE SCALE GENOMIC DNA]</scope>
    <source>
        <strain evidence="2 3">SKay4041</strain>
    </source>
</reference>
<feature type="region of interest" description="Disordered" evidence="1">
    <location>
        <begin position="172"/>
        <end position="226"/>
    </location>
</feature>
<feature type="compositionally biased region" description="Pro residues" evidence="1">
    <location>
        <begin position="213"/>
        <end position="223"/>
    </location>
</feature>
<feature type="region of interest" description="Disordered" evidence="1">
    <location>
        <begin position="320"/>
        <end position="544"/>
    </location>
</feature>
<organism evidence="2 3">
    <name type="scientific">Amanita thiersii Skay4041</name>
    <dbReference type="NCBI Taxonomy" id="703135"/>
    <lineage>
        <taxon>Eukaryota</taxon>
        <taxon>Fungi</taxon>
        <taxon>Dikarya</taxon>
        <taxon>Basidiomycota</taxon>
        <taxon>Agaricomycotina</taxon>
        <taxon>Agaricomycetes</taxon>
        <taxon>Agaricomycetidae</taxon>
        <taxon>Agaricales</taxon>
        <taxon>Pluteineae</taxon>
        <taxon>Amanitaceae</taxon>
        <taxon>Amanita</taxon>
    </lineage>
</organism>
<dbReference type="EMBL" id="KZ301983">
    <property type="protein sequence ID" value="PFH51927.1"/>
    <property type="molecule type" value="Genomic_DNA"/>
</dbReference>
<evidence type="ECO:0000313" key="2">
    <source>
        <dbReference type="EMBL" id="PFH51927.1"/>
    </source>
</evidence>
<evidence type="ECO:0000256" key="1">
    <source>
        <dbReference type="SAM" id="MobiDB-lite"/>
    </source>
</evidence>
<sequence length="544" mass="60154">MSLDQNLFTLHFTQSKDNPNVVDLVDPSGIVHYRKQRIPGQEYKIEVYDPMSEALLATATGSSNNSKHKTLELHNPSTMLDLKFTGTLSFKWTFKWEDHEFEWKREECYILRKPDPPVLVAVTKEPSGRLKTTSAQILDYNINRFDINDRKGLEIVILTALLTFQDYNESYHPRNEGSTPGFLGVRRTSSGNQPASTSTAPSPISAMPLSPEISPPQPPPKPAPKMGIDKIAEMQALRGEVNEVVVEEDGMVNDYAQYCFNLLKDDAMLFISVKSAGPEQVPKVLQVVEEAKRLRYKTGISDDEELHQYVVYDTNQARKGPRRINLDDDGKKNKYTPPNSLTVHLSKISMPELQPKANAGDKKDPKKKEGKDEGKEANKPGNHSTSSSAPTLQAPTASQSLPHKASGFFPWRKQSPSNTQTNQSHVALPTTLSVPASSPGQNPTSPTKLHKPQNNQGSGYNAGPSFPMPSASNWKPPVPSGGHTAPYLNEPSNHHGLYSPHYTPMNSNHGALNQTGWQPQPLPPGPSSSSPQPHKTSIFDILRR</sequence>
<dbReference type="Proteomes" id="UP000242287">
    <property type="component" value="Unassembled WGS sequence"/>
</dbReference>